<feature type="signal peptide" evidence="1">
    <location>
        <begin position="1"/>
        <end position="20"/>
    </location>
</feature>
<evidence type="ECO:0000256" key="1">
    <source>
        <dbReference type="SAM" id="SignalP"/>
    </source>
</evidence>
<comment type="caution">
    <text evidence="2">The sequence shown here is derived from an EMBL/GenBank/DDBJ whole genome shotgun (WGS) entry which is preliminary data.</text>
</comment>
<accession>A0ABW0FP70</accession>
<dbReference type="PROSITE" id="PS51257">
    <property type="entry name" value="PROKAR_LIPOPROTEIN"/>
    <property type="match status" value="1"/>
</dbReference>
<proteinExistence type="predicted"/>
<protein>
    <recommendedName>
        <fullName evidence="4">Argininosuccinate lyase</fullName>
    </recommendedName>
</protein>
<dbReference type="RefSeq" id="WP_374039322.1">
    <property type="nucleotide sequence ID" value="NZ_CP169082.1"/>
</dbReference>
<organism evidence="2 3">
    <name type="scientific">Brevundimonas staleyi</name>
    <dbReference type="NCBI Taxonomy" id="74326"/>
    <lineage>
        <taxon>Bacteria</taxon>
        <taxon>Pseudomonadati</taxon>
        <taxon>Pseudomonadota</taxon>
        <taxon>Alphaproteobacteria</taxon>
        <taxon>Caulobacterales</taxon>
        <taxon>Caulobacteraceae</taxon>
        <taxon>Brevundimonas</taxon>
    </lineage>
</organism>
<sequence>MRILIAAAALCMLAACGSSEDTTKASNETAADSAAATGESAEGVQSVSFKVDNATTHTLTHLFISPAASDTWNRDILGDQTAAPGATIDVTIDDDVESCMYDFRAHFDNDADLDVRGIDVCKLEGQTVTVSENAG</sequence>
<keyword evidence="1" id="KW-0732">Signal</keyword>
<evidence type="ECO:0000313" key="2">
    <source>
        <dbReference type="EMBL" id="MFC5343535.1"/>
    </source>
</evidence>
<evidence type="ECO:0008006" key="4">
    <source>
        <dbReference type="Google" id="ProtNLM"/>
    </source>
</evidence>
<dbReference type="Proteomes" id="UP001596152">
    <property type="component" value="Unassembled WGS sequence"/>
</dbReference>
<name>A0ABW0FP70_9CAUL</name>
<gene>
    <name evidence="2" type="ORF">ACFPIE_06375</name>
</gene>
<dbReference type="EMBL" id="JBHSLF010000014">
    <property type="protein sequence ID" value="MFC5343535.1"/>
    <property type="molecule type" value="Genomic_DNA"/>
</dbReference>
<feature type="chain" id="PRO_5045574343" description="Argininosuccinate lyase" evidence="1">
    <location>
        <begin position="21"/>
        <end position="135"/>
    </location>
</feature>
<reference evidence="3" key="1">
    <citation type="journal article" date="2019" name="Int. J. Syst. Evol. Microbiol.">
        <title>The Global Catalogue of Microorganisms (GCM) 10K type strain sequencing project: providing services to taxonomists for standard genome sequencing and annotation.</title>
        <authorList>
            <consortium name="The Broad Institute Genomics Platform"/>
            <consortium name="The Broad Institute Genome Sequencing Center for Infectious Disease"/>
            <person name="Wu L."/>
            <person name="Ma J."/>
        </authorList>
    </citation>
    <scope>NUCLEOTIDE SEQUENCE [LARGE SCALE GENOMIC DNA]</scope>
    <source>
        <strain evidence="3">JCM 12125</strain>
    </source>
</reference>
<evidence type="ECO:0000313" key="3">
    <source>
        <dbReference type="Proteomes" id="UP001596152"/>
    </source>
</evidence>
<keyword evidence="3" id="KW-1185">Reference proteome</keyword>